<proteinExistence type="predicted"/>
<evidence type="ECO:0000313" key="2">
    <source>
        <dbReference type="Proteomes" id="UP000234681"/>
    </source>
</evidence>
<dbReference type="EMBL" id="CH474022">
    <property type="protein sequence ID" value="EDL99623.1"/>
    <property type="molecule type" value="Genomic_DNA"/>
</dbReference>
<gene>
    <name evidence="1" type="ORF">rCG_37851</name>
</gene>
<organism evidence="1 2">
    <name type="scientific">Rattus norvegicus</name>
    <name type="common">Rat</name>
    <dbReference type="NCBI Taxonomy" id="10116"/>
    <lineage>
        <taxon>Eukaryota</taxon>
        <taxon>Metazoa</taxon>
        <taxon>Chordata</taxon>
        <taxon>Craniata</taxon>
        <taxon>Vertebrata</taxon>
        <taxon>Euteleostomi</taxon>
        <taxon>Mammalia</taxon>
        <taxon>Eutheria</taxon>
        <taxon>Euarchontoglires</taxon>
        <taxon>Glires</taxon>
        <taxon>Rodentia</taxon>
        <taxon>Myomorpha</taxon>
        <taxon>Muroidea</taxon>
        <taxon>Muridae</taxon>
        <taxon>Murinae</taxon>
        <taxon>Rattus</taxon>
    </lineage>
</organism>
<reference evidence="2" key="1">
    <citation type="submission" date="2005-09" db="EMBL/GenBank/DDBJ databases">
        <authorList>
            <person name="Mural R.J."/>
            <person name="Li P.W."/>
            <person name="Adams M.D."/>
            <person name="Amanatides P.G."/>
            <person name="Baden-Tillson H."/>
            <person name="Barnstead M."/>
            <person name="Chin S.H."/>
            <person name="Dew I."/>
            <person name="Evans C.A."/>
            <person name="Ferriera S."/>
            <person name="Flanigan M."/>
            <person name="Fosler C."/>
            <person name="Glodek A."/>
            <person name="Gu Z."/>
            <person name="Holt R.A."/>
            <person name="Jennings D."/>
            <person name="Kraft C.L."/>
            <person name="Lu F."/>
            <person name="Nguyen T."/>
            <person name="Nusskern D.R."/>
            <person name="Pfannkoch C.M."/>
            <person name="Sitter C."/>
            <person name="Sutton G.G."/>
            <person name="Venter J.C."/>
            <person name="Wang Z."/>
            <person name="Woodage T."/>
            <person name="Zheng X.H."/>
            <person name="Zhong F."/>
        </authorList>
    </citation>
    <scope>NUCLEOTIDE SEQUENCE [LARGE SCALE GENOMIC DNA]</scope>
    <source>
        <strain>BN</strain>
        <strain evidence="2">Sprague-Dawley</strain>
    </source>
</reference>
<dbReference type="AlphaFoldDB" id="A6K654"/>
<evidence type="ECO:0000313" key="1">
    <source>
        <dbReference type="EMBL" id="EDL99623.1"/>
    </source>
</evidence>
<sequence length="74" mass="8450">MAVHSKQETHLIIKGMVESKFLSLTPKIYSVFYLIWTQPHCSPVTELRLCSVWGIGFGQILCEKRAVLTWTQAV</sequence>
<protein>
    <submittedName>
        <fullName evidence="1">RCG37851, isoform CRA_b</fullName>
    </submittedName>
</protein>
<accession>A6K654</accession>
<name>A6K654_RAT</name>
<dbReference type="Proteomes" id="UP000234681">
    <property type="component" value="Chromosome 14"/>
</dbReference>